<evidence type="ECO:0000313" key="3">
    <source>
        <dbReference type="WBParaSite" id="EVEC_0001137501-mRNA-1"/>
    </source>
</evidence>
<dbReference type="Proteomes" id="UP000274131">
    <property type="component" value="Unassembled WGS sequence"/>
</dbReference>
<accession>A0A0N4VKI7</accession>
<dbReference type="OrthoDB" id="1918237at2759"/>
<dbReference type="EMBL" id="UXUI01011090">
    <property type="protein sequence ID" value="VDD95932.1"/>
    <property type="molecule type" value="Genomic_DNA"/>
</dbReference>
<reference evidence="1 2" key="2">
    <citation type="submission" date="2018-10" db="EMBL/GenBank/DDBJ databases">
        <authorList>
            <consortium name="Pathogen Informatics"/>
        </authorList>
    </citation>
    <scope>NUCLEOTIDE SEQUENCE [LARGE SCALE GENOMIC DNA]</scope>
</reference>
<reference evidence="3" key="1">
    <citation type="submission" date="2017-02" db="UniProtKB">
        <authorList>
            <consortium name="WormBaseParasite"/>
        </authorList>
    </citation>
    <scope>IDENTIFICATION</scope>
</reference>
<proteinExistence type="predicted"/>
<dbReference type="Pfam" id="PF25015">
    <property type="entry name" value="RBD_AKAP-17A"/>
    <property type="match status" value="1"/>
</dbReference>
<dbReference type="PANTHER" id="PTHR12484:SF4">
    <property type="entry name" value="A-KINASE ANCHOR PROTEIN 17A"/>
    <property type="match status" value="1"/>
</dbReference>
<protein>
    <submittedName>
        <fullName evidence="3">A-kinase anchor protein 17A</fullName>
    </submittedName>
</protein>
<evidence type="ECO:0000313" key="1">
    <source>
        <dbReference type="EMBL" id="VDD95932.1"/>
    </source>
</evidence>
<dbReference type="InterPro" id="IPR056852">
    <property type="entry name" value="AK17A/B"/>
</dbReference>
<dbReference type="WBParaSite" id="EVEC_0001137501-mRNA-1">
    <property type="protein sequence ID" value="EVEC_0001137501-mRNA-1"/>
    <property type="gene ID" value="EVEC_0001137501"/>
</dbReference>
<dbReference type="PANTHER" id="PTHR12484">
    <property type="entry name" value="B-LYMPHOCYTE ANTIGEN-RELATED"/>
    <property type="match status" value="1"/>
</dbReference>
<evidence type="ECO:0000313" key="2">
    <source>
        <dbReference type="Proteomes" id="UP000274131"/>
    </source>
</evidence>
<gene>
    <name evidence="1" type="ORF">EVEC_LOCUS10683</name>
</gene>
<keyword evidence="2" id="KW-1185">Reference proteome</keyword>
<dbReference type="AlphaFoldDB" id="A0A0N4VKI7"/>
<organism evidence="3">
    <name type="scientific">Enterobius vermicularis</name>
    <name type="common">Human pinworm</name>
    <dbReference type="NCBI Taxonomy" id="51028"/>
    <lineage>
        <taxon>Eukaryota</taxon>
        <taxon>Metazoa</taxon>
        <taxon>Ecdysozoa</taxon>
        <taxon>Nematoda</taxon>
        <taxon>Chromadorea</taxon>
        <taxon>Rhabditida</taxon>
        <taxon>Spirurina</taxon>
        <taxon>Oxyuridomorpha</taxon>
        <taxon>Oxyuroidea</taxon>
        <taxon>Oxyuridae</taxon>
        <taxon>Enterobius</taxon>
    </lineage>
</organism>
<name>A0A0N4VKI7_ENTVE</name>
<sequence length="259" mass="29686">MDEVPHNFSELAAFCVPMNLYLKPYARINITVRLPQLRQPGQSISNWDLMEKIKKALSPVQLSSIKVTNSTVEIVRFEAELASRKIMSKVVKALDDCSLKVVGFFEPLKVRAAEAKSDFPTRHDWDEFFRSAEDMNELKAGERPDTIYLAKVPTNWFKDKDGSSDLPSTEVVKKVFEQFGKIRCIDIPSLDSYRKQMPSDISGIHTTGFSFGQEILFEAYVQFYEYISFVRAMDTLRNMKLVRITDDNKMFEAAIKVGK</sequence>
<dbReference type="STRING" id="51028.A0A0N4VKI7"/>